<dbReference type="InterPro" id="IPR020471">
    <property type="entry name" value="AKR"/>
</dbReference>
<accession>A0A822V9C0</accession>
<dbReference type="GO" id="GO:0050580">
    <property type="term" value="F:2,5-didehydrogluconate reductase activity"/>
    <property type="evidence" value="ECO:0007669"/>
    <property type="project" value="UniProtKB-EC"/>
</dbReference>
<dbReference type="PANTHER" id="PTHR43827">
    <property type="entry name" value="2,5-DIKETO-D-GLUCONIC ACID REDUCTASE"/>
    <property type="match status" value="1"/>
</dbReference>
<dbReference type="Gene3D" id="3.20.20.100">
    <property type="entry name" value="NADP-dependent oxidoreductase domain"/>
    <property type="match status" value="1"/>
</dbReference>
<dbReference type="PROSITE" id="PS00062">
    <property type="entry name" value="ALDOKETO_REDUCTASE_2"/>
    <property type="match status" value="1"/>
</dbReference>
<evidence type="ECO:0000256" key="4">
    <source>
        <dbReference type="ARBA" id="ARBA00049445"/>
    </source>
</evidence>
<comment type="catalytic activity">
    <reaction evidence="4">
        <text>hydroxyacetone + NADP(+) = methylglyoxal + NADPH + H(+)</text>
        <dbReference type="Rhea" id="RHEA:27986"/>
        <dbReference type="ChEBI" id="CHEBI:15378"/>
        <dbReference type="ChEBI" id="CHEBI:17158"/>
        <dbReference type="ChEBI" id="CHEBI:27957"/>
        <dbReference type="ChEBI" id="CHEBI:57783"/>
        <dbReference type="ChEBI" id="CHEBI:58349"/>
    </reaction>
</comment>
<dbReference type="FunFam" id="3.20.20.100:FF:000002">
    <property type="entry name" value="2,5-diketo-D-gluconic acid reductase A"/>
    <property type="match status" value="1"/>
</dbReference>
<dbReference type="SUPFAM" id="SSF51430">
    <property type="entry name" value="NAD(P)-linked oxidoreductase"/>
    <property type="match status" value="1"/>
</dbReference>
<evidence type="ECO:0000256" key="2">
    <source>
        <dbReference type="ARBA" id="ARBA00022857"/>
    </source>
</evidence>
<dbReference type="CDD" id="cd19132">
    <property type="entry name" value="AKR_AKR5D1_E1"/>
    <property type="match status" value="1"/>
</dbReference>
<dbReference type="InterPro" id="IPR023210">
    <property type="entry name" value="NADP_OxRdtase_dom"/>
</dbReference>
<evidence type="ECO:0000313" key="6">
    <source>
        <dbReference type="EMBL" id="CVI25206.1"/>
    </source>
</evidence>
<feature type="domain" description="NADP-dependent oxidoreductase" evidence="5">
    <location>
        <begin position="101"/>
        <end position="344"/>
    </location>
</feature>
<dbReference type="AntiFam" id="ANF00165">
    <property type="entry name" value="Shadow ORF (opposite Transposase_Mut domain)"/>
</dbReference>
<evidence type="ECO:0000313" key="7">
    <source>
        <dbReference type="Proteomes" id="UP000192074"/>
    </source>
</evidence>
<protein>
    <submittedName>
        <fullName evidence="6">2,5-diketo-D-gluconic acid reductase B (Modular protein)</fullName>
        <ecNumber evidence="6">1.1.1.274</ecNumber>
    </submittedName>
</protein>
<dbReference type="AlphaFoldDB" id="A0A822V9C0"/>
<dbReference type="EC" id="1.1.1.274" evidence="6"/>
<dbReference type="InterPro" id="IPR018170">
    <property type="entry name" value="Aldo/ket_reductase_CS"/>
</dbReference>
<dbReference type="PRINTS" id="PR00069">
    <property type="entry name" value="ALDKETRDTASE"/>
</dbReference>
<dbReference type="Pfam" id="PF00248">
    <property type="entry name" value="Aldo_ket_red"/>
    <property type="match status" value="1"/>
</dbReference>
<dbReference type="EMBL" id="FCNL01000042">
    <property type="protein sequence ID" value="CVI25206.1"/>
    <property type="molecule type" value="Genomic_DNA"/>
</dbReference>
<keyword evidence="2" id="KW-0521">NADP</keyword>
<dbReference type="Proteomes" id="UP000192074">
    <property type="component" value="Unassembled WGS sequence"/>
</dbReference>
<organism evidence="6 7">
    <name type="scientific">Agrobacterium tumefaciens str. B6</name>
    <dbReference type="NCBI Taxonomy" id="1183423"/>
    <lineage>
        <taxon>Bacteria</taxon>
        <taxon>Pseudomonadati</taxon>
        <taxon>Pseudomonadota</taxon>
        <taxon>Alphaproteobacteria</taxon>
        <taxon>Hyphomicrobiales</taxon>
        <taxon>Rhizobiaceae</taxon>
        <taxon>Rhizobium/Agrobacterium group</taxon>
        <taxon>Agrobacterium</taxon>
        <taxon>Agrobacterium tumefaciens complex</taxon>
    </lineage>
</organism>
<name>A0A822V9C0_AGRTU</name>
<dbReference type="PROSITE" id="PS00798">
    <property type="entry name" value="ALDOKETO_REDUCTASE_1"/>
    <property type="match status" value="1"/>
</dbReference>
<dbReference type="InterPro" id="IPR036812">
    <property type="entry name" value="NAD(P)_OxRdtase_dom_sf"/>
</dbReference>
<evidence type="ECO:0000256" key="3">
    <source>
        <dbReference type="ARBA" id="ARBA00023002"/>
    </source>
</evidence>
<dbReference type="PANTHER" id="PTHR43827:SF3">
    <property type="entry name" value="NADP-DEPENDENT OXIDOREDUCTASE DOMAIN-CONTAINING PROTEIN"/>
    <property type="match status" value="1"/>
</dbReference>
<keyword evidence="3 6" id="KW-0560">Oxidoreductase</keyword>
<sequence length="362" mass="40129">MPFVVGFEQHRADEANDAVLVGEDADDIGTAFHFLVQPFERIGAVELGAVLHRKRLSGLRRVRNASNMPIASGDDDDRLCLPATSPVPSIALNDGPAMATIGFGTYRLNGSAGVEGIAAVFEPGYRLLDSAFNYENEGALGAAIRTASVPREELRVTSKLPGRHQHFEDAITTIEESLYRAQLDYYDLYLIHWPNPSQGLYVETWRALIEARKRGLVRSIGVCNFLPAHLEKIMSETGVAPVVNQVELHPYFPQAEQRAFDKAYGIVTQSWSPLGRANQLLREPAIKTIADRLGRTIGQVILRWHVQLGAVPLPKATSKERQIENLLLFDFELSSDDMSSIATLARPDGRTFDQDPAHYEEL</sequence>
<evidence type="ECO:0000259" key="5">
    <source>
        <dbReference type="Pfam" id="PF00248"/>
    </source>
</evidence>
<gene>
    <name evidence="6" type="ORF">AGR4A_pAt30021</name>
</gene>
<reference evidence="6 7" key="1">
    <citation type="submission" date="2016-01" db="EMBL/GenBank/DDBJ databases">
        <authorList>
            <person name="Regsiter A."/>
            <person name="william w."/>
        </authorList>
    </citation>
    <scope>NUCLEOTIDE SEQUENCE [LARGE SCALE GENOMIC DNA]</scope>
    <source>
        <strain evidence="6 7">B6</strain>
    </source>
</reference>
<comment type="caution">
    <text evidence="6">The sequence shown here is derived from an EMBL/GenBank/DDBJ whole genome shotgun (WGS) entry which is preliminary data.</text>
</comment>
<proteinExistence type="inferred from homology"/>
<comment type="similarity">
    <text evidence="1">Belongs to the aldo/keto reductase family.</text>
</comment>
<evidence type="ECO:0000256" key="1">
    <source>
        <dbReference type="ARBA" id="ARBA00007905"/>
    </source>
</evidence>